<name>A0A4R5KZS9_9BACL</name>
<proteinExistence type="predicted"/>
<dbReference type="AlphaFoldDB" id="A0A4R5KZS9"/>
<dbReference type="EMBL" id="SMRT01000001">
    <property type="protein sequence ID" value="TDG00591.1"/>
    <property type="molecule type" value="Genomic_DNA"/>
</dbReference>
<reference evidence="2 3" key="1">
    <citation type="submission" date="2019-03" db="EMBL/GenBank/DDBJ databases">
        <title>This is whole genome sequence of Paenibacillus sp MS74 strain.</title>
        <authorList>
            <person name="Trinh H.N."/>
        </authorList>
    </citation>
    <scope>NUCLEOTIDE SEQUENCE [LARGE SCALE GENOMIC DNA]</scope>
    <source>
        <strain evidence="2 3">MS74</strain>
    </source>
</reference>
<keyword evidence="3" id="KW-1185">Reference proteome</keyword>
<evidence type="ECO:0000313" key="3">
    <source>
        <dbReference type="Proteomes" id="UP000295636"/>
    </source>
</evidence>
<dbReference type="RefSeq" id="WP_133225300.1">
    <property type="nucleotide sequence ID" value="NZ_SMRT01000001.1"/>
</dbReference>
<evidence type="ECO:0000313" key="2">
    <source>
        <dbReference type="EMBL" id="TDG00591.1"/>
    </source>
</evidence>
<dbReference type="OrthoDB" id="2655795at2"/>
<evidence type="ECO:0000256" key="1">
    <source>
        <dbReference type="SAM" id="MobiDB-lite"/>
    </source>
</evidence>
<dbReference type="Proteomes" id="UP000295636">
    <property type="component" value="Unassembled WGS sequence"/>
</dbReference>
<organism evidence="2 3">
    <name type="scientific">Paenibacillus piri</name>
    <dbReference type="NCBI Taxonomy" id="2547395"/>
    <lineage>
        <taxon>Bacteria</taxon>
        <taxon>Bacillati</taxon>
        <taxon>Bacillota</taxon>
        <taxon>Bacilli</taxon>
        <taxon>Bacillales</taxon>
        <taxon>Paenibacillaceae</taxon>
        <taxon>Paenibacillus</taxon>
    </lineage>
</organism>
<accession>A0A4R5KZS9</accession>
<protein>
    <submittedName>
        <fullName evidence="2">Uncharacterized protein</fullName>
    </submittedName>
</protein>
<comment type="caution">
    <text evidence="2">The sequence shown here is derived from an EMBL/GenBank/DDBJ whole genome shotgun (WGS) entry which is preliminary data.</text>
</comment>
<sequence>MEQKSTGKFLFNVNILIEEVNNGRALEKLLSVLNTTEFEDYQIKDGIQLGKSIEIAMRETMNTRKLSLQQRDTAEAGKPQSTSPASSVAKEAVQEDPHSLIWEQFQKYKEDNTLIRLSAIKGKGVKLSVPCRILNVDPASGNVSVYHVDEKQVYLFNIHEIDDYVIHS</sequence>
<gene>
    <name evidence="2" type="ORF">E1757_02895</name>
</gene>
<feature type="region of interest" description="Disordered" evidence="1">
    <location>
        <begin position="66"/>
        <end position="90"/>
    </location>
</feature>